<dbReference type="PRINTS" id="PR00032">
    <property type="entry name" value="HTHARAC"/>
</dbReference>
<keyword evidence="2" id="KW-0238">DNA-binding</keyword>
<accession>A0A4Y8VG57</accession>
<dbReference type="OrthoDB" id="1007602at2"/>
<dbReference type="PANTHER" id="PTHR43280">
    <property type="entry name" value="ARAC-FAMILY TRANSCRIPTIONAL REGULATOR"/>
    <property type="match status" value="1"/>
</dbReference>
<dbReference type="InterPro" id="IPR018060">
    <property type="entry name" value="HTH_AraC"/>
</dbReference>
<dbReference type="GO" id="GO:0043565">
    <property type="term" value="F:sequence-specific DNA binding"/>
    <property type="evidence" value="ECO:0007669"/>
    <property type="project" value="InterPro"/>
</dbReference>
<protein>
    <submittedName>
        <fullName evidence="5">AraC family transcriptional regulator</fullName>
    </submittedName>
</protein>
<comment type="caution">
    <text evidence="5">The sequence shown here is derived from an EMBL/GenBank/DDBJ whole genome shotgun (WGS) entry which is preliminary data.</text>
</comment>
<reference evidence="5 6" key="1">
    <citation type="submission" date="2019-02" db="EMBL/GenBank/DDBJ databases">
        <title>Draft Genome Sequence of the Prevotella sp. BCRC 81118, Isolated from Human Feces.</title>
        <authorList>
            <person name="Huang C.-H."/>
        </authorList>
    </citation>
    <scope>NUCLEOTIDE SEQUENCE [LARGE SCALE GENOMIC DNA]</scope>
    <source>
        <strain evidence="5 6">BCRC 81118</strain>
    </source>
</reference>
<sequence>MDFSHNQHCKLEIAELLLITDNQPIKEIAYDLGYNDHSYFIRLLKKITGITPMAYRKSMR</sequence>
<dbReference type="RefSeq" id="WP_118117222.1">
    <property type="nucleotide sequence ID" value="NZ_SGVY01000023.1"/>
</dbReference>
<dbReference type="EMBL" id="SGVY01000023">
    <property type="protein sequence ID" value="TFH79730.1"/>
    <property type="molecule type" value="Genomic_DNA"/>
</dbReference>
<organism evidence="5 6">
    <name type="scientific">Segatella hominis</name>
    <dbReference type="NCBI Taxonomy" id="2518605"/>
    <lineage>
        <taxon>Bacteria</taxon>
        <taxon>Pseudomonadati</taxon>
        <taxon>Bacteroidota</taxon>
        <taxon>Bacteroidia</taxon>
        <taxon>Bacteroidales</taxon>
        <taxon>Prevotellaceae</taxon>
        <taxon>Segatella</taxon>
    </lineage>
</organism>
<dbReference type="GeneID" id="302995560"/>
<keyword evidence="1" id="KW-0805">Transcription regulation</keyword>
<dbReference type="GO" id="GO:0003700">
    <property type="term" value="F:DNA-binding transcription factor activity"/>
    <property type="evidence" value="ECO:0007669"/>
    <property type="project" value="InterPro"/>
</dbReference>
<evidence type="ECO:0000313" key="6">
    <source>
        <dbReference type="Proteomes" id="UP000297872"/>
    </source>
</evidence>
<evidence type="ECO:0000259" key="4">
    <source>
        <dbReference type="PROSITE" id="PS01124"/>
    </source>
</evidence>
<dbReference type="InterPro" id="IPR020449">
    <property type="entry name" value="Tscrpt_reg_AraC-type_HTH"/>
</dbReference>
<dbReference type="Proteomes" id="UP000297872">
    <property type="component" value="Unassembled WGS sequence"/>
</dbReference>
<evidence type="ECO:0000256" key="1">
    <source>
        <dbReference type="ARBA" id="ARBA00023015"/>
    </source>
</evidence>
<keyword evidence="3" id="KW-0804">Transcription</keyword>
<dbReference type="InterPro" id="IPR009057">
    <property type="entry name" value="Homeodomain-like_sf"/>
</dbReference>
<evidence type="ECO:0000313" key="5">
    <source>
        <dbReference type="EMBL" id="TFH79730.1"/>
    </source>
</evidence>
<dbReference type="AlphaFoldDB" id="A0A4Y8VG57"/>
<gene>
    <name evidence="5" type="ORF">EXN75_09710</name>
</gene>
<dbReference type="Pfam" id="PF12833">
    <property type="entry name" value="HTH_18"/>
    <property type="match status" value="1"/>
</dbReference>
<dbReference type="PROSITE" id="PS01124">
    <property type="entry name" value="HTH_ARAC_FAMILY_2"/>
    <property type="match status" value="1"/>
</dbReference>
<evidence type="ECO:0000256" key="2">
    <source>
        <dbReference type="ARBA" id="ARBA00023125"/>
    </source>
</evidence>
<feature type="domain" description="HTH araC/xylS-type" evidence="4">
    <location>
        <begin position="10"/>
        <end position="58"/>
    </location>
</feature>
<dbReference type="Gene3D" id="1.10.10.60">
    <property type="entry name" value="Homeodomain-like"/>
    <property type="match status" value="1"/>
</dbReference>
<proteinExistence type="predicted"/>
<evidence type="ECO:0000256" key="3">
    <source>
        <dbReference type="ARBA" id="ARBA00023163"/>
    </source>
</evidence>
<dbReference type="PANTHER" id="PTHR43280:SF28">
    <property type="entry name" value="HTH-TYPE TRANSCRIPTIONAL ACTIVATOR RHAS"/>
    <property type="match status" value="1"/>
</dbReference>
<dbReference type="SUPFAM" id="SSF46689">
    <property type="entry name" value="Homeodomain-like"/>
    <property type="match status" value="1"/>
</dbReference>
<keyword evidence="6" id="KW-1185">Reference proteome</keyword>
<name>A0A4Y8VG57_9BACT</name>
<dbReference type="SMART" id="SM00342">
    <property type="entry name" value="HTH_ARAC"/>
    <property type="match status" value="1"/>
</dbReference>